<sequence length="78" mass="8693">MIKVKAFADLTKYISKDGKFETFFDNQGKSVRVKDIVDFYNIPLNDIKIILVNGKDASLETEVNDNDTVTFFSPVGGG</sequence>
<name>D3PDB8_DEFDS</name>
<dbReference type="Pfam" id="PF14451">
    <property type="entry name" value="Ub-Mut7C"/>
    <property type="match status" value="1"/>
</dbReference>
<dbReference type="SUPFAM" id="SSF54285">
    <property type="entry name" value="MoaD/ThiS"/>
    <property type="match status" value="1"/>
</dbReference>
<evidence type="ECO:0000313" key="2">
    <source>
        <dbReference type="EMBL" id="BAI80591.1"/>
    </source>
</evidence>
<evidence type="ECO:0000259" key="1">
    <source>
        <dbReference type="Pfam" id="PF14451"/>
    </source>
</evidence>
<dbReference type="Proteomes" id="UP000001520">
    <property type="component" value="Chromosome"/>
</dbReference>
<protein>
    <submittedName>
        <fullName evidence="2">Molybdenum cofactor biosynthesis protein D</fullName>
    </submittedName>
</protein>
<gene>
    <name evidence="2" type="primary">moaD</name>
    <name evidence="2" type="ordered locus">DEFDS_1122</name>
</gene>
<dbReference type="OrthoDB" id="9801945at2"/>
<dbReference type="HOGENOM" id="CLU_114601_5_3_0"/>
<reference evidence="2 3" key="1">
    <citation type="journal article" date="2010" name="DNA Res.">
        <title>Bacterial lifestyle in a deep-sea hydrothermal vent chimney revealed by the genome sequence of the thermophilic bacterium Deferribacter desulfuricans SSM1.</title>
        <authorList>
            <person name="Takaki Y."/>
            <person name="Shimamura S."/>
            <person name="Nakagawa S."/>
            <person name="Fukuhara Y."/>
            <person name="Horikawa H."/>
            <person name="Ankai A."/>
            <person name="Harada T."/>
            <person name="Hosoyama A."/>
            <person name="Oguchi A."/>
            <person name="Fukui S."/>
            <person name="Fujita N."/>
            <person name="Takami H."/>
            <person name="Takai K."/>
        </authorList>
    </citation>
    <scope>NUCLEOTIDE SEQUENCE [LARGE SCALE GENOMIC DNA]</scope>
    <source>
        <strain evidence="3">DSM 14783 / JCM 11476 / NBRC 101012 / SSM1</strain>
    </source>
</reference>
<accession>D3PDB8</accession>
<dbReference type="eggNOG" id="COG1977">
    <property type="taxonomic scope" value="Bacteria"/>
</dbReference>
<dbReference type="AlphaFoldDB" id="D3PDB8"/>
<dbReference type="RefSeq" id="WP_013007838.1">
    <property type="nucleotide sequence ID" value="NC_013939.1"/>
</dbReference>
<keyword evidence="3" id="KW-1185">Reference proteome</keyword>
<proteinExistence type="predicted"/>
<dbReference type="EMBL" id="AP011529">
    <property type="protein sequence ID" value="BAI80591.1"/>
    <property type="molecule type" value="Genomic_DNA"/>
</dbReference>
<evidence type="ECO:0000313" key="3">
    <source>
        <dbReference type="Proteomes" id="UP000001520"/>
    </source>
</evidence>
<feature type="domain" description="Ubiquitin Mut7-C" evidence="1">
    <location>
        <begin position="2"/>
        <end position="70"/>
    </location>
</feature>
<dbReference type="InterPro" id="IPR027798">
    <property type="entry name" value="Ub_Mut7C"/>
</dbReference>
<dbReference type="KEGG" id="ddf:DEFDS_1122"/>
<dbReference type="STRING" id="639282.DEFDS_1122"/>
<dbReference type="Gene3D" id="3.10.20.30">
    <property type="match status" value="1"/>
</dbReference>
<dbReference type="InterPro" id="IPR012675">
    <property type="entry name" value="Beta-grasp_dom_sf"/>
</dbReference>
<dbReference type="InterPro" id="IPR016155">
    <property type="entry name" value="Mopterin_synth/thiamin_S_b"/>
</dbReference>
<organism evidence="2 3">
    <name type="scientific">Deferribacter desulfuricans (strain DSM 14783 / JCM 11476 / NBRC 101012 / SSM1)</name>
    <dbReference type="NCBI Taxonomy" id="639282"/>
    <lineage>
        <taxon>Bacteria</taxon>
        <taxon>Pseudomonadati</taxon>
        <taxon>Deferribacterota</taxon>
        <taxon>Deferribacteres</taxon>
        <taxon>Deferribacterales</taxon>
        <taxon>Deferribacteraceae</taxon>
        <taxon>Deferribacter</taxon>
    </lineage>
</organism>